<comment type="pathway">
    <text evidence="2">Amino-acid biosynthesis; L-isoleucine biosynthesis; 2-oxobutanoate from L-threonine: step 1/1.</text>
</comment>
<keyword evidence="7" id="KW-0456">Lyase</keyword>
<comment type="cofactor">
    <cofactor evidence="1">
        <name>pyridoxal 5'-phosphate</name>
        <dbReference type="ChEBI" id="CHEBI:597326"/>
    </cofactor>
</comment>
<comment type="similarity">
    <text evidence="3">Belongs to the serine/threonine dehydratase family.</text>
</comment>
<accession>A0A6J6FVJ9</accession>
<dbReference type="CDD" id="cd01562">
    <property type="entry name" value="Thr-dehyd"/>
    <property type="match status" value="1"/>
</dbReference>
<dbReference type="Gene3D" id="3.40.50.1100">
    <property type="match status" value="2"/>
</dbReference>
<evidence type="ECO:0000259" key="8">
    <source>
        <dbReference type="PROSITE" id="PS51671"/>
    </source>
</evidence>
<dbReference type="GO" id="GO:0003941">
    <property type="term" value="F:L-serine ammonia-lyase activity"/>
    <property type="evidence" value="ECO:0007669"/>
    <property type="project" value="TreeGrafter"/>
</dbReference>
<dbReference type="AlphaFoldDB" id="A0A6J6FVJ9"/>
<evidence type="ECO:0000256" key="6">
    <source>
        <dbReference type="ARBA" id="ARBA00022898"/>
    </source>
</evidence>
<keyword evidence="5" id="KW-0028">Amino-acid biosynthesis</keyword>
<dbReference type="InterPro" id="IPR036052">
    <property type="entry name" value="TrpB-like_PALP_sf"/>
</dbReference>
<evidence type="ECO:0000256" key="7">
    <source>
        <dbReference type="ARBA" id="ARBA00023239"/>
    </source>
</evidence>
<keyword evidence="5" id="KW-0100">Branched-chain amino acid biosynthesis</keyword>
<sequence>MGIEEIATVDITSAAIAAAREAGRSVVKHTPVTPSAALSDRTGGSVVLKAENMQRTGSFKIRGAMNKLASLGDLARNGVTAGSAGNHAQALAFAARTHGVPCEIFVPRNAPIAKIAACRSYGATVVEGGDSLDDAVVAAQSRAAEKGMQFCHPYDDPVVVAGQATLGLELIADIADLRRVIIPLGGGGLASGVAIAVKQHDPSIHVIGVQVEACAPYANERPPTGPVLTLADGIAVKRPGTVTRPLVEKWLDDIVVVDEDAVADAMVMMMERSKLYVEGAGAVGVSALLSERAAPSRTGTTCVVLSGGNVDLGVVPGLIRRFETQAGRRLILFVKVSDRPGGLAKLLTIFAEQGASVIDIEHVREGVDLHVRETGVTAVLEVRGPEHADTIVDAVRAAGYEVDR</sequence>
<dbReference type="GO" id="GO:0006565">
    <property type="term" value="P:L-serine catabolic process"/>
    <property type="evidence" value="ECO:0007669"/>
    <property type="project" value="TreeGrafter"/>
</dbReference>
<dbReference type="CDD" id="cd04886">
    <property type="entry name" value="ACT_ThrD-II-like"/>
    <property type="match status" value="1"/>
</dbReference>
<dbReference type="PROSITE" id="PS51671">
    <property type="entry name" value="ACT"/>
    <property type="match status" value="1"/>
</dbReference>
<evidence type="ECO:0000256" key="3">
    <source>
        <dbReference type="ARBA" id="ARBA00010869"/>
    </source>
</evidence>
<organism evidence="9">
    <name type="scientific">freshwater metagenome</name>
    <dbReference type="NCBI Taxonomy" id="449393"/>
    <lineage>
        <taxon>unclassified sequences</taxon>
        <taxon>metagenomes</taxon>
        <taxon>ecological metagenomes</taxon>
    </lineage>
</organism>
<dbReference type="SUPFAM" id="SSF55021">
    <property type="entry name" value="ACT-like"/>
    <property type="match status" value="1"/>
</dbReference>
<dbReference type="Pfam" id="PF01842">
    <property type="entry name" value="ACT"/>
    <property type="match status" value="1"/>
</dbReference>
<dbReference type="FunFam" id="3.40.50.1100:FF:000005">
    <property type="entry name" value="Threonine dehydratase catabolic"/>
    <property type="match status" value="1"/>
</dbReference>
<dbReference type="InterPro" id="IPR044561">
    <property type="entry name" value="ACT_ThrD-II-like"/>
</dbReference>
<dbReference type="EC" id="4.3.1.19" evidence="4"/>
<dbReference type="UniPathway" id="UPA00047">
    <property type="reaction ID" value="UER00054"/>
</dbReference>
<name>A0A6J6FVJ9_9ZZZZ</name>
<dbReference type="GO" id="GO:0030170">
    <property type="term" value="F:pyridoxal phosphate binding"/>
    <property type="evidence" value="ECO:0007669"/>
    <property type="project" value="InterPro"/>
</dbReference>
<dbReference type="InterPro" id="IPR002912">
    <property type="entry name" value="ACT_dom"/>
</dbReference>
<gene>
    <name evidence="9" type="ORF">UFOPK1722_01728</name>
</gene>
<dbReference type="Pfam" id="PF00291">
    <property type="entry name" value="PALP"/>
    <property type="match status" value="1"/>
</dbReference>
<dbReference type="GO" id="GO:0009097">
    <property type="term" value="P:isoleucine biosynthetic process"/>
    <property type="evidence" value="ECO:0007669"/>
    <property type="project" value="UniProtKB-UniPathway"/>
</dbReference>
<evidence type="ECO:0000256" key="4">
    <source>
        <dbReference type="ARBA" id="ARBA00012096"/>
    </source>
</evidence>
<evidence type="ECO:0000256" key="2">
    <source>
        <dbReference type="ARBA" id="ARBA00004810"/>
    </source>
</evidence>
<dbReference type="InterPro" id="IPR050147">
    <property type="entry name" value="Ser/Thr_Dehydratase"/>
</dbReference>
<dbReference type="PANTHER" id="PTHR48078">
    <property type="entry name" value="THREONINE DEHYDRATASE, MITOCHONDRIAL-RELATED"/>
    <property type="match status" value="1"/>
</dbReference>
<dbReference type="GO" id="GO:0004794">
    <property type="term" value="F:threonine deaminase activity"/>
    <property type="evidence" value="ECO:0007669"/>
    <property type="project" value="UniProtKB-EC"/>
</dbReference>
<protein>
    <recommendedName>
        <fullName evidence="4">threonine ammonia-lyase</fullName>
        <ecNumber evidence="4">4.3.1.19</ecNumber>
    </recommendedName>
</protein>
<reference evidence="9" key="1">
    <citation type="submission" date="2020-05" db="EMBL/GenBank/DDBJ databases">
        <authorList>
            <person name="Chiriac C."/>
            <person name="Salcher M."/>
            <person name="Ghai R."/>
            <person name="Kavagutti S V."/>
        </authorList>
    </citation>
    <scope>NUCLEOTIDE SEQUENCE</scope>
</reference>
<keyword evidence="5" id="KW-0412">Isoleucine biosynthesis</keyword>
<dbReference type="InterPro" id="IPR000634">
    <property type="entry name" value="Ser/Thr_deHydtase_PyrdxlP-BS"/>
</dbReference>
<evidence type="ECO:0000256" key="5">
    <source>
        <dbReference type="ARBA" id="ARBA00022624"/>
    </source>
</evidence>
<dbReference type="InterPro" id="IPR001926">
    <property type="entry name" value="TrpB-like_PALP"/>
</dbReference>
<dbReference type="InterPro" id="IPR045865">
    <property type="entry name" value="ACT-like_dom_sf"/>
</dbReference>
<evidence type="ECO:0000313" key="9">
    <source>
        <dbReference type="EMBL" id="CAB4592781.1"/>
    </source>
</evidence>
<dbReference type="SUPFAM" id="SSF53686">
    <property type="entry name" value="Tryptophan synthase beta subunit-like PLP-dependent enzymes"/>
    <property type="match status" value="1"/>
</dbReference>
<evidence type="ECO:0000256" key="1">
    <source>
        <dbReference type="ARBA" id="ARBA00001933"/>
    </source>
</evidence>
<dbReference type="GO" id="GO:0006567">
    <property type="term" value="P:L-threonine catabolic process"/>
    <property type="evidence" value="ECO:0007669"/>
    <property type="project" value="TreeGrafter"/>
</dbReference>
<proteinExistence type="inferred from homology"/>
<dbReference type="EMBL" id="CAEZTS010000197">
    <property type="protein sequence ID" value="CAB4592781.1"/>
    <property type="molecule type" value="Genomic_DNA"/>
</dbReference>
<dbReference type="PROSITE" id="PS00165">
    <property type="entry name" value="DEHYDRATASE_SER_THR"/>
    <property type="match status" value="1"/>
</dbReference>
<keyword evidence="6" id="KW-0663">Pyridoxal phosphate</keyword>
<dbReference type="PANTHER" id="PTHR48078:SF6">
    <property type="entry name" value="L-THREONINE DEHYDRATASE CATABOLIC TDCB"/>
    <property type="match status" value="1"/>
</dbReference>
<feature type="domain" description="ACT" evidence="8">
    <location>
        <begin position="331"/>
        <end position="404"/>
    </location>
</feature>